<dbReference type="InterPro" id="IPR018392">
    <property type="entry name" value="LysM"/>
</dbReference>
<accession>A0A829YG25</accession>
<name>A0A829YG25_9GAMM</name>
<comment type="caution">
    <text evidence="2">The sequence shown here is derived from an EMBL/GenBank/DDBJ whole genome shotgun (WGS) entry which is preliminary data.</text>
</comment>
<organism evidence="2 3">
    <name type="scientific">Steroidobacter agaridevorans</name>
    <dbReference type="NCBI Taxonomy" id="2695856"/>
    <lineage>
        <taxon>Bacteria</taxon>
        <taxon>Pseudomonadati</taxon>
        <taxon>Pseudomonadota</taxon>
        <taxon>Gammaproteobacteria</taxon>
        <taxon>Steroidobacterales</taxon>
        <taxon>Steroidobacteraceae</taxon>
        <taxon>Steroidobacter</taxon>
    </lineage>
</organism>
<dbReference type="EMBL" id="BLJN01000004">
    <property type="protein sequence ID" value="GFE82395.1"/>
    <property type="molecule type" value="Genomic_DNA"/>
</dbReference>
<keyword evidence="3" id="KW-1185">Reference proteome</keyword>
<dbReference type="SMART" id="SM00257">
    <property type="entry name" value="LysM"/>
    <property type="match status" value="1"/>
</dbReference>
<reference evidence="3" key="1">
    <citation type="submission" date="2020-01" db="EMBL/GenBank/DDBJ databases">
        <title>'Steroidobacter agaridevorans' sp. nov., agar-degrading bacteria isolated from rhizosphere soils.</title>
        <authorList>
            <person name="Ikenaga M."/>
            <person name="Kataoka M."/>
            <person name="Murouchi A."/>
            <person name="Katsuragi S."/>
            <person name="Sakai M."/>
        </authorList>
    </citation>
    <scope>NUCLEOTIDE SEQUENCE [LARGE SCALE GENOMIC DNA]</scope>
    <source>
        <strain evidence="3">YU21-B</strain>
    </source>
</reference>
<dbReference type="CDD" id="cd00118">
    <property type="entry name" value="LysM"/>
    <property type="match status" value="1"/>
</dbReference>
<proteinExistence type="predicted"/>
<dbReference type="Proteomes" id="UP000445000">
    <property type="component" value="Unassembled WGS sequence"/>
</dbReference>
<dbReference type="RefSeq" id="WP_161814046.1">
    <property type="nucleotide sequence ID" value="NZ_BLJN01000004.1"/>
</dbReference>
<dbReference type="InterPro" id="IPR036779">
    <property type="entry name" value="LysM_dom_sf"/>
</dbReference>
<sequence>MAFIDAFTSVARTFQALVDTVKPTVTHTIKRGETVALISDQYRGETPRPVFEQRIKDANPQILNWETLYPDETLQIPVDESETVEVFNMAAPADGRTLSPKERVDAAVLKYQQSPTPEARAELKAAIEAEMQDRYAAEYRARPTGAVYDTEGIEHYGISIAARYGNDPQTVSVVKEIVGELKVDHEVTFALDVARGGGDAKAVMNILKSQWESMSPEARARLATSPELASLMRDRVEPWVAEPFANFKDNGDPRAWVTPANDASGRLAQLTAGLPPELAYAVVTQNLDTIMKIAEVKPMYAGEKFGGTSYTNMARVVGSLGDSPEAKQLTSDIASTYLAHAGDWRGQWVPLSENISNSIRDGASPALGLELARQLEAKGRTEEAGVIVRGVLQGAQAVEQRAKADLAEYQSMLTELGRVLKYAEGLPPEALAKAVEEYVNGKDPQWQTKFRELEQRLVDSGNQLKQALVGLNDLPADVKATYPELESQLKDLANKDSVLQAIGLAASRDRSFLVGPEADSMLSLFDVNKVSKEGAELLKRLATDAIQQNALAVFAGLDRTDPASVANAKTQLEQLGKRYANMLGKDASQYQQAISALEKLVDVPGDNALLLQTRLKQFDSALRGIEGFNPDQPAGITFRSIGVAAAGLIFAKSTSELISDPTWANTIAAFGDAAGLHKDIRDLMHRPGSVPVGADTPFTDTQRGIRGEVRFENWNRALGLISATGDVAKMVDALLSDRPYKEVEAGLHAIGGVGTVVMTLSSGPAGALTGAVMVGISVFGNSALAGQRDENAKIEASYQFLIDAGFTPEAARIIGDLGQDKYYQSIPVVPLLMEEGRRGAKTLSPDGRPLTPAETMQAVNNMPPDKLQVYVNNLRL</sequence>
<dbReference type="AlphaFoldDB" id="A0A829YG25"/>
<evidence type="ECO:0000313" key="2">
    <source>
        <dbReference type="EMBL" id="GFE82395.1"/>
    </source>
</evidence>
<protein>
    <recommendedName>
        <fullName evidence="1">LysM domain-containing protein</fullName>
    </recommendedName>
</protein>
<dbReference type="PROSITE" id="PS51782">
    <property type="entry name" value="LYSM"/>
    <property type="match status" value="1"/>
</dbReference>
<gene>
    <name evidence="2" type="ORF">GCM10011487_43950</name>
</gene>
<feature type="domain" description="LysM" evidence="1">
    <location>
        <begin position="25"/>
        <end position="76"/>
    </location>
</feature>
<evidence type="ECO:0000259" key="1">
    <source>
        <dbReference type="PROSITE" id="PS51782"/>
    </source>
</evidence>
<dbReference type="Gene3D" id="3.10.350.10">
    <property type="entry name" value="LysM domain"/>
    <property type="match status" value="1"/>
</dbReference>
<evidence type="ECO:0000313" key="3">
    <source>
        <dbReference type="Proteomes" id="UP000445000"/>
    </source>
</evidence>